<dbReference type="STRING" id="1576480.XU08_C0003G0112"/>
<dbReference type="AlphaFoldDB" id="A0A0T5ZXA0"/>
<evidence type="ECO:0000313" key="1">
    <source>
        <dbReference type="EMBL" id="KRT67436.1"/>
    </source>
</evidence>
<accession>A0A0T5ZXA0</accession>
<proteinExistence type="predicted"/>
<dbReference type="Proteomes" id="UP000051297">
    <property type="component" value="Unassembled WGS sequence"/>
</dbReference>
<name>A0A0T5ZXA0_UNCKA</name>
<reference evidence="1 2" key="1">
    <citation type="submission" date="2015-05" db="EMBL/GenBank/DDBJ databases">
        <title>Critical biogeochemical functions in the subsurface are associated with bacteria from new phyla and little studied lineages.</title>
        <authorList>
            <person name="Hug L.A."/>
            <person name="Thomas B.C."/>
            <person name="Sharon I."/>
            <person name="Brown C.T."/>
            <person name="Sharma R."/>
            <person name="Hettich R.L."/>
            <person name="Wilkins M.J."/>
            <person name="Williams K.H."/>
            <person name="Singh A."/>
            <person name="Banfield J.F."/>
        </authorList>
    </citation>
    <scope>NUCLEOTIDE SEQUENCE [LARGE SCALE GENOMIC DNA]</scope>
    <source>
        <strain evidence="1">CSP1-7</strain>
    </source>
</reference>
<dbReference type="EMBL" id="LDXK01000003">
    <property type="protein sequence ID" value="KRT67436.1"/>
    <property type="molecule type" value="Genomic_DNA"/>
</dbReference>
<sequence>MSAGQPPALDEVLANCAAGRHELIKLLDLPYLVGTLDWCRNCGSLIANIERAEPHTLGWKPRILAERKE</sequence>
<organism evidence="1 2">
    <name type="scientific">candidate division WWE3 bacterium CSP1-7</name>
    <dbReference type="NCBI Taxonomy" id="1576480"/>
    <lineage>
        <taxon>Bacteria</taxon>
        <taxon>Katanobacteria</taxon>
    </lineage>
</organism>
<gene>
    <name evidence="1" type="ORF">XU08_C0003G0112</name>
</gene>
<evidence type="ECO:0000313" key="2">
    <source>
        <dbReference type="Proteomes" id="UP000051297"/>
    </source>
</evidence>
<comment type="caution">
    <text evidence="1">The sequence shown here is derived from an EMBL/GenBank/DDBJ whole genome shotgun (WGS) entry which is preliminary data.</text>
</comment>
<protein>
    <submittedName>
        <fullName evidence="1">Uncharacterized protein</fullName>
    </submittedName>
</protein>